<sequence length="247" mass="26066">MNRLQGKTALVTAAGQGIGRAIAEAFVREGARVFATDLDAAKLDGLERAERRKLDVLSSEDVAQLVAEAGPFDILVNAAGFVHHGTVLDCSDRDWDFSFDLNVKSMHRTIKAVLPGMLEKGGGSIVNIASGASSVRGIPNRYVYGATKAAVIGLTKAVAADFIKRGIRANAICPGTIQSPSLDERIFAQAESSGQSPEAVRQAFIDRQPMGRLGTPEEVAALAVYLASDEASYTTGHIHLVDGGFAL</sequence>
<dbReference type="PRINTS" id="PR00080">
    <property type="entry name" value="SDRFAMILY"/>
</dbReference>
<evidence type="ECO:0000256" key="1">
    <source>
        <dbReference type="ARBA" id="ARBA00006484"/>
    </source>
</evidence>
<protein>
    <submittedName>
        <fullName evidence="4">SDR family oxidoreductase</fullName>
    </submittedName>
</protein>
<dbReference type="SUPFAM" id="SSF51735">
    <property type="entry name" value="NAD(P)-binding Rossmann-fold domains"/>
    <property type="match status" value="1"/>
</dbReference>
<comment type="caution">
    <text evidence="4">The sequence shown here is derived from an EMBL/GenBank/DDBJ whole genome shotgun (WGS) entry which is preliminary data.</text>
</comment>
<organism evidence="4 5">
    <name type="scientific">Microvirga arsenatis</name>
    <dbReference type="NCBI Taxonomy" id="2692265"/>
    <lineage>
        <taxon>Bacteria</taxon>
        <taxon>Pseudomonadati</taxon>
        <taxon>Pseudomonadota</taxon>
        <taxon>Alphaproteobacteria</taxon>
        <taxon>Hyphomicrobiales</taxon>
        <taxon>Methylobacteriaceae</taxon>
        <taxon>Microvirga</taxon>
    </lineage>
</organism>
<dbReference type="PANTHER" id="PTHR43477:SF4">
    <property type="entry name" value="DEHYDROGENASE_REDUCTASE SDR FAMILY MEMBER 6"/>
    <property type="match status" value="1"/>
</dbReference>
<dbReference type="InterPro" id="IPR051122">
    <property type="entry name" value="SDR_DHRS6-like"/>
</dbReference>
<comment type="similarity">
    <text evidence="1">Belongs to the short-chain dehydrogenases/reductases (SDR) family.</text>
</comment>
<name>A0ABW9Z1Q7_9HYPH</name>
<dbReference type="Gene3D" id="3.40.50.720">
    <property type="entry name" value="NAD(P)-binding Rossmann-like Domain"/>
    <property type="match status" value="1"/>
</dbReference>
<dbReference type="Proteomes" id="UP000818323">
    <property type="component" value="Unassembled WGS sequence"/>
</dbReference>
<evidence type="ECO:0000256" key="3">
    <source>
        <dbReference type="ARBA" id="ARBA00023027"/>
    </source>
</evidence>
<keyword evidence="2" id="KW-0560">Oxidoreductase</keyword>
<dbReference type="PRINTS" id="PR00081">
    <property type="entry name" value="GDHRDH"/>
</dbReference>
<dbReference type="EMBL" id="JAAAXJ010000008">
    <property type="protein sequence ID" value="NBJ25886.1"/>
    <property type="molecule type" value="Genomic_DNA"/>
</dbReference>
<dbReference type="CDD" id="cd05368">
    <property type="entry name" value="DHRS6_like_SDR_c"/>
    <property type="match status" value="1"/>
</dbReference>
<gene>
    <name evidence="4" type="ORF">GR303_16130</name>
</gene>
<dbReference type="Pfam" id="PF13561">
    <property type="entry name" value="adh_short_C2"/>
    <property type="match status" value="1"/>
</dbReference>
<evidence type="ECO:0000313" key="5">
    <source>
        <dbReference type="Proteomes" id="UP000818323"/>
    </source>
</evidence>
<accession>A0ABW9Z1Q7</accession>
<dbReference type="RefSeq" id="WP_161724103.1">
    <property type="nucleotide sequence ID" value="NZ_JAAAXI010000011.1"/>
</dbReference>
<keyword evidence="5" id="KW-1185">Reference proteome</keyword>
<keyword evidence="3" id="KW-0520">NAD</keyword>
<proteinExistence type="inferred from homology"/>
<evidence type="ECO:0000313" key="4">
    <source>
        <dbReference type="EMBL" id="NBJ25886.1"/>
    </source>
</evidence>
<dbReference type="PANTHER" id="PTHR43477">
    <property type="entry name" value="DIHYDROANTICAPSIN 7-DEHYDROGENASE"/>
    <property type="match status" value="1"/>
</dbReference>
<reference evidence="4 5" key="1">
    <citation type="submission" date="2020-01" db="EMBL/GenBank/DDBJ databases">
        <title>Microvirga sp. nov., an arsenate reduction bacterium isolated from Tibet hotspring sediments.</title>
        <authorList>
            <person name="Yuan C.-G."/>
        </authorList>
    </citation>
    <scope>NUCLEOTIDE SEQUENCE [LARGE SCALE GENOMIC DNA]</scope>
    <source>
        <strain evidence="4 5">SYSU G3D203</strain>
    </source>
</reference>
<dbReference type="InterPro" id="IPR036291">
    <property type="entry name" value="NAD(P)-bd_dom_sf"/>
</dbReference>
<dbReference type="InterPro" id="IPR002347">
    <property type="entry name" value="SDR_fam"/>
</dbReference>
<evidence type="ECO:0000256" key="2">
    <source>
        <dbReference type="ARBA" id="ARBA00023002"/>
    </source>
</evidence>